<protein>
    <submittedName>
        <fullName evidence="1">Nuclear transport factor 2 family protein</fullName>
    </submittedName>
</protein>
<dbReference type="Gene3D" id="3.10.450.50">
    <property type="match status" value="1"/>
</dbReference>
<comment type="caution">
    <text evidence="1">The sequence shown here is derived from an EMBL/GenBank/DDBJ whole genome shotgun (WGS) entry which is preliminary data.</text>
</comment>
<reference evidence="1" key="1">
    <citation type="submission" date="2021-03" db="EMBL/GenBank/DDBJ databases">
        <title>Proteiniclasticum marinus sp. nov., isolated from tidal flat sediment.</title>
        <authorList>
            <person name="Namirimu T."/>
            <person name="Yang J.-A."/>
            <person name="Yang S.-H."/>
            <person name="Kim Y.-J."/>
            <person name="Kwon K.K."/>
        </authorList>
    </citation>
    <scope>NUCLEOTIDE SEQUENCE</scope>
    <source>
        <strain evidence="1">SCR006</strain>
    </source>
</reference>
<name>A0A939KKJ5_9CLOT</name>
<organism evidence="1 2">
    <name type="scientific">Proteiniclasticum aestuarii</name>
    <dbReference type="NCBI Taxonomy" id="2817862"/>
    <lineage>
        <taxon>Bacteria</taxon>
        <taxon>Bacillati</taxon>
        <taxon>Bacillota</taxon>
        <taxon>Clostridia</taxon>
        <taxon>Eubacteriales</taxon>
        <taxon>Clostridiaceae</taxon>
        <taxon>Proteiniclasticum</taxon>
    </lineage>
</organism>
<evidence type="ECO:0000313" key="2">
    <source>
        <dbReference type="Proteomes" id="UP000664218"/>
    </source>
</evidence>
<accession>A0A939KKJ5</accession>
<proteinExistence type="predicted"/>
<gene>
    <name evidence="1" type="ORF">J3A84_14155</name>
</gene>
<keyword evidence="2" id="KW-1185">Reference proteome</keyword>
<dbReference type="EMBL" id="JAFNJU010000013">
    <property type="protein sequence ID" value="MBO1266176.1"/>
    <property type="molecule type" value="Genomic_DNA"/>
</dbReference>
<evidence type="ECO:0000313" key="1">
    <source>
        <dbReference type="EMBL" id="MBO1266176.1"/>
    </source>
</evidence>
<dbReference type="InterPro" id="IPR032710">
    <property type="entry name" value="NTF2-like_dom_sf"/>
</dbReference>
<dbReference type="Proteomes" id="UP000664218">
    <property type="component" value="Unassembled WGS sequence"/>
</dbReference>
<dbReference type="RefSeq" id="WP_207600700.1">
    <property type="nucleotide sequence ID" value="NZ_JAFNJU010000013.1"/>
</dbReference>
<sequence length="400" mass="47129">MNNRIKGEIRELLDYFQEGYIQRDISKADSFMQKLFDQNENIVLIGTSSGEWCMGYDEVKELFISDWKYWGDLRMNTDEAEMIIFGETAIVYTTGSVKYSFSSDKDAYSGYLGYIRECFDGVSLDSKRPDWMKVTDINWALAHILSQWEGKVRDYLWDLRISFILTQNKGVWKIRQLQFSLPVVGHLPDVRLDEYGYDQKIFDQETRKLEKYAEHNASMDEKDIQPVIHDFGEDYLDKEMDPSSIREKYFSSEDLLAIDTDQSQYMDPEGIDSMIRKHRSCFEGFELDHDNCLVNSSHDAIWIATHGVFRKVITESEALEHLVAFIKKTESSQMDDKDKLFRIRRSIAEMLKENARGEEYKWPFRFEAVLVKENGKWLFRYLQFSLPFNYILEGKTEAVQ</sequence>
<dbReference type="SUPFAM" id="SSF54427">
    <property type="entry name" value="NTF2-like"/>
    <property type="match status" value="1"/>
</dbReference>
<dbReference type="AlphaFoldDB" id="A0A939KKJ5"/>